<reference evidence="2 3" key="1">
    <citation type="journal article" date="2008" name="PLoS Genet.">
        <title>Genomic islands in the pathogenic filamentous fungus Aspergillus fumigatus.</title>
        <authorList>
            <person name="Fedorova N.D."/>
            <person name="Khaldi N."/>
            <person name="Joardar V.S."/>
            <person name="Maiti R."/>
            <person name="Amedeo P."/>
            <person name="Anderson M.J."/>
            <person name="Crabtree J."/>
            <person name="Silva J.C."/>
            <person name="Badger J.H."/>
            <person name="Albarraq A."/>
            <person name="Angiuoli S."/>
            <person name="Bussey H."/>
            <person name="Bowyer P."/>
            <person name="Cotty P.J."/>
            <person name="Dyer P.S."/>
            <person name="Egan A."/>
            <person name="Galens K."/>
            <person name="Fraser-Liggett C.M."/>
            <person name="Haas B.J."/>
            <person name="Inman J.M."/>
            <person name="Kent R."/>
            <person name="Lemieux S."/>
            <person name="Malavazi I."/>
            <person name="Orvis J."/>
            <person name="Roemer T."/>
            <person name="Ronning C.M."/>
            <person name="Sundaram J.P."/>
            <person name="Sutton G."/>
            <person name="Turner G."/>
            <person name="Venter J.C."/>
            <person name="White O.R."/>
            <person name="Whitty B.R."/>
            <person name="Youngman P."/>
            <person name="Wolfe K.H."/>
            <person name="Goldman G.H."/>
            <person name="Wortman J.R."/>
            <person name="Jiang B."/>
            <person name="Denning D.W."/>
            <person name="Nierman W.C."/>
        </authorList>
    </citation>
    <scope>NUCLEOTIDE SEQUENCE [LARGE SCALE GENOMIC DNA]</scope>
    <source>
        <strain evidence="3">ATCC 1007 / CBS 513.65 / DSM 816 / NCTC 3887 / NRRL 1</strain>
    </source>
</reference>
<evidence type="ECO:0000313" key="2">
    <source>
        <dbReference type="EMBL" id="EAW15119.1"/>
    </source>
</evidence>
<dbReference type="RefSeq" id="XP_001276545.1">
    <property type="nucleotide sequence ID" value="XM_001276544.1"/>
</dbReference>
<accession>A1C3X9</accession>
<name>A1C3X9_ASPCL</name>
<dbReference type="OMA" id="IAVWGRA"/>
<dbReference type="eggNOG" id="ENOG502S9BI">
    <property type="taxonomic scope" value="Eukaryota"/>
</dbReference>
<dbReference type="EMBL" id="DS026990">
    <property type="protein sequence ID" value="EAW15119.1"/>
    <property type="molecule type" value="Genomic_DNA"/>
</dbReference>
<organism evidence="2 3">
    <name type="scientific">Aspergillus clavatus (strain ATCC 1007 / CBS 513.65 / DSM 816 / NCTC 3887 / NRRL 1 / QM 1276 / 107)</name>
    <dbReference type="NCBI Taxonomy" id="344612"/>
    <lineage>
        <taxon>Eukaryota</taxon>
        <taxon>Fungi</taxon>
        <taxon>Dikarya</taxon>
        <taxon>Ascomycota</taxon>
        <taxon>Pezizomycotina</taxon>
        <taxon>Eurotiomycetes</taxon>
        <taxon>Eurotiomycetidae</taxon>
        <taxon>Eurotiales</taxon>
        <taxon>Aspergillaceae</taxon>
        <taxon>Aspergillus</taxon>
        <taxon>Aspergillus subgen. Fumigati</taxon>
    </lineage>
</organism>
<sequence>MNHFRGPRPPPFRDSDNPMTLSGEPVDEPTVTETEPEFFYPELFDVFKVRYLLQWKIVAAGLPAEIVDLILEAAEYWPSVETRMDTPRFIRQDRDQILLETVPLCHDEKILEDASPKILPHRTIHPCRKIIFTIKSHDQGWGGGPRGDTPFHGSYTWFDTEVIHTASRHDSDETGGQQGAEATREGETSHQNSHYLPGPDRIQANKTAVPETQTYHIVWHYLDNIDSRSAEAMEIEHLSSRGRDTLDGRVVRTLEVGDSIAVWGRARFPGWSNHVEYMSVRVFWAV</sequence>
<keyword evidence="3" id="KW-1185">Reference proteome</keyword>
<gene>
    <name evidence="2" type="ORF">ACLA_057750</name>
</gene>
<evidence type="ECO:0000256" key="1">
    <source>
        <dbReference type="SAM" id="MobiDB-lite"/>
    </source>
</evidence>
<dbReference type="KEGG" id="act:ACLA_057750"/>
<dbReference type="OrthoDB" id="66095at2759"/>
<proteinExistence type="predicted"/>
<feature type="region of interest" description="Disordered" evidence="1">
    <location>
        <begin position="1"/>
        <end position="32"/>
    </location>
</feature>
<dbReference type="STRING" id="344612.A1C3X9"/>
<dbReference type="GeneID" id="4708935"/>
<evidence type="ECO:0008006" key="4">
    <source>
        <dbReference type="Google" id="ProtNLM"/>
    </source>
</evidence>
<dbReference type="AlphaFoldDB" id="A1C3X9"/>
<dbReference type="Proteomes" id="UP000006701">
    <property type="component" value="Unassembled WGS sequence"/>
</dbReference>
<dbReference type="HOGENOM" id="CLU_041809_0_0_1"/>
<protein>
    <recommendedName>
        <fullName evidence="4">Ankyrin repeat protein</fullName>
    </recommendedName>
</protein>
<feature type="region of interest" description="Disordered" evidence="1">
    <location>
        <begin position="167"/>
        <end position="202"/>
    </location>
</feature>
<evidence type="ECO:0000313" key="3">
    <source>
        <dbReference type="Proteomes" id="UP000006701"/>
    </source>
</evidence>
<dbReference type="VEuPathDB" id="FungiDB:ACLA_057750"/>